<protein>
    <recommendedName>
        <fullName evidence="1">Schlafen AlbA-2 domain-containing protein</fullName>
    </recommendedName>
</protein>
<comment type="caution">
    <text evidence="2">The sequence shown here is derived from an EMBL/GenBank/DDBJ whole genome shotgun (WGS) entry which is preliminary data.</text>
</comment>
<evidence type="ECO:0000313" key="2">
    <source>
        <dbReference type="EMBL" id="TKJ40062.1"/>
    </source>
</evidence>
<reference evidence="2 3" key="1">
    <citation type="submission" date="2017-06" db="EMBL/GenBank/DDBJ databases">
        <title>Novel microbial phyla capable of carbon fixation and sulfur reduction in deep-sea sediments.</title>
        <authorList>
            <person name="Huang J."/>
            <person name="Baker B."/>
            <person name="Wang Y."/>
        </authorList>
    </citation>
    <scope>NUCLEOTIDE SEQUENCE [LARGE SCALE GENOMIC DNA]</scope>
    <source>
        <strain evidence="2">B3_LCP</strain>
    </source>
</reference>
<gene>
    <name evidence="2" type="ORF">CEE37_10010</name>
</gene>
<proteinExistence type="predicted"/>
<dbReference type="EMBL" id="NJBN01000006">
    <property type="protein sequence ID" value="TKJ40062.1"/>
    <property type="molecule type" value="Genomic_DNA"/>
</dbReference>
<dbReference type="Proteomes" id="UP000319619">
    <property type="component" value="Unassembled WGS sequence"/>
</dbReference>
<dbReference type="InterPro" id="IPR038461">
    <property type="entry name" value="Schlafen_AlbA_2_dom_sf"/>
</dbReference>
<organism evidence="2 3">
    <name type="scientific">candidate division LCP-89 bacterium B3_LCP</name>
    <dbReference type="NCBI Taxonomy" id="2012998"/>
    <lineage>
        <taxon>Bacteria</taxon>
        <taxon>Pseudomonadati</taxon>
        <taxon>Bacteria division LCP-89</taxon>
    </lineage>
</organism>
<accession>A0A532UYS5</accession>
<feature type="domain" description="Schlafen AlbA-2" evidence="1">
    <location>
        <begin position="15"/>
        <end position="139"/>
    </location>
</feature>
<dbReference type="Pfam" id="PF04326">
    <property type="entry name" value="SLFN_AlbA_2"/>
    <property type="match status" value="1"/>
</dbReference>
<evidence type="ECO:0000259" key="1">
    <source>
        <dbReference type="Pfam" id="PF04326"/>
    </source>
</evidence>
<evidence type="ECO:0000313" key="3">
    <source>
        <dbReference type="Proteomes" id="UP000319619"/>
    </source>
</evidence>
<dbReference type="AlphaFoldDB" id="A0A532UYS5"/>
<sequence>MEKRELIELSKLGQESRSLDYKESVSWKDYQKKYAKTALGMANIRDGGIIIVGVEEVERNKFVRKGVLEEHLKAYNSDEMLAYINNYADPYIRLEVILFEDDQMNFIAIVIHEFDDIPVVCKGNKGNKELRKGAMYTRSHRMPETCEVPSQTEMREILDLAAEKGLRKFLQRARRAGIEMEGGKIETDEDKFNQQLDGL</sequence>
<dbReference type="Gene3D" id="3.30.950.30">
    <property type="entry name" value="Schlafen, AAA domain"/>
    <property type="match status" value="1"/>
</dbReference>
<name>A0A532UYS5_UNCL8</name>
<dbReference type="InterPro" id="IPR007421">
    <property type="entry name" value="Schlafen_AlbA_2_dom"/>
</dbReference>